<dbReference type="PANTHER" id="PTHR30367">
    <property type="entry name" value="P-HYDROXYBENZOIC ACID EFFLUX PUMP SUBUNIT AAEA-RELATED"/>
    <property type="match status" value="1"/>
</dbReference>
<evidence type="ECO:0000259" key="4">
    <source>
        <dbReference type="Pfam" id="PF25917"/>
    </source>
</evidence>
<dbReference type="AlphaFoldDB" id="L7CF45"/>
<gene>
    <name evidence="5" type="ORF">RBSWK_03469</name>
</gene>
<keyword evidence="3" id="KW-0812">Transmembrane</keyword>
<feature type="compositionally biased region" description="Basic and acidic residues" evidence="2">
    <location>
        <begin position="499"/>
        <end position="530"/>
    </location>
</feature>
<dbReference type="Pfam" id="PF25917">
    <property type="entry name" value="BSH_RND"/>
    <property type="match status" value="1"/>
</dbReference>
<proteinExistence type="predicted"/>
<dbReference type="Gene3D" id="1.10.287.470">
    <property type="entry name" value="Helix hairpin bin"/>
    <property type="match status" value="1"/>
</dbReference>
<sequence length="633" mass="69392">MSLVNNNEPTPTMTEDEQSAEAKASPVSTTTAPSSAEPTRSPYEHGIEVDSPATETNTVQLIDSSNVFSWLMFNIGVPLLLLCAATALVVYLGAVQPSTRPAADTSLAGRLQALPAVDVVPTQSLADSGKTLHLNTDGTVVPFREVVLATEVAGRIIEKSPQCEAGQYVTAGTVLMRIDPTDYELTVRRLEQTQQSEYESINEIDQELINASRLLEIADADIELQSREVKRLDSLPEDFAARRDVDAARRAVLQAEQQKVTYQNQIDLLKKRRARLELAEQLAATQLKQARIDLERTEIRAPIDGVIASEQAELNTFVARGNPVVTMEDTSKVEVATSLRTDQLYWVLNQRTSQSPIEELNAPANGAHRGYKLPPTEVKVQYQLSGRDDVTYVWDGQLVGYDGIGLDEQTRTVPVRVVVDHPQMFEIQRRGDEESTKRPTDESVISTGPTALVRGMFVRLQLQLQPAVPLVILPSEALKPGNRVWEFIPDDSVLDVAEEDAKAEDSDAVAETKTDTDDSVAKEDNAKSTDDESDAEAEAEPEVAFVPDEWSPGRLVIRQDIRPIDLLSSIGGSSDFWICEVPDQSINGDSFVVVSPLGSIEADTFPVRAKKSNLTDPIEINLDSPSPEAITDL</sequence>
<evidence type="ECO:0000313" key="6">
    <source>
        <dbReference type="Proteomes" id="UP000010959"/>
    </source>
</evidence>
<feature type="coiled-coil region" evidence="1">
    <location>
        <begin position="245"/>
        <end position="279"/>
    </location>
</feature>
<feature type="region of interest" description="Disordered" evidence="2">
    <location>
        <begin position="499"/>
        <end position="541"/>
    </location>
</feature>
<keyword evidence="3" id="KW-0472">Membrane</keyword>
<keyword evidence="3" id="KW-1133">Transmembrane helix</keyword>
<name>L7CF45_RHOBT</name>
<feature type="compositionally biased region" description="Acidic residues" evidence="2">
    <location>
        <begin position="531"/>
        <end position="541"/>
    </location>
</feature>
<organism evidence="5 6">
    <name type="scientific">Rhodopirellula baltica SWK14</name>
    <dbReference type="NCBI Taxonomy" id="993516"/>
    <lineage>
        <taxon>Bacteria</taxon>
        <taxon>Pseudomonadati</taxon>
        <taxon>Planctomycetota</taxon>
        <taxon>Planctomycetia</taxon>
        <taxon>Pirellulales</taxon>
        <taxon>Pirellulaceae</taxon>
        <taxon>Rhodopirellula</taxon>
    </lineage>
</organism>
<dbReference type="Gene3D" id="2.40.50.100">
    <property type="match status" value="1"/>
</dbReference>
<feature type="domain" description="Multidrug resistance protein MdtA-like barrel-sandwich hybrid" evidence="4">
    <location>
        <begin position="146"/>
        <end position="322"/>
    </location>
</feature>
<evidence type="ECO:0000256" key="3">
    <source>
        <dbReference type="SAM" id="Phobius"/>
    </source>
</evidence>
<keyword evidence="1" id="KW-0175">Coiled coil</keyword>
<dbReference type="Gene3D" id="2.40.30.170">
    <property type="match status" value="1"/>
</dbReference>
<feature type="compositionally biased region" description="Polar residues" evidence="2">
    <location>
        <begin position="1"/>
        <end position="13"/>
    </location>
</feature>
<dbReference type="PATRIC" id="fig|993516.3.peg.3700"/>
<feature type="region of interest" description="Disordered" evidence="2">
    <location>
        <begin position="1"/>
        <end position="52"/>
    </location>
</feature>
<dbReference type="Proteomes" id="UP000010959">
    <property type="component" value="Unassembled WGS sequence"/>
</dbReference>
<evidence type="ECO:0000256" key="1">
    <source>
        <dbReference type="SAM" id="Coils"/>
    </source>
</evidence>
<dbReference type="PANTHER" id="PTHR30367:SF1">
    <property type="entry name" value="MULTIDRUG RESISTANCE PROTEIN MDTN"/>
    <property type="match status" value="1"/>
</dbReference>
<reference evidence="5 6" key="1">
    <citation type="journal article" date="2013" name="Mar. Genomics">
        <title>Expression of sulfatases in Rhodopirellula baltica and the diversity of sulfatases in the genus Rhodopirellula.</title>
        <authorList>
            <person name="Wegner C.E."/>
            <person name="Richter-Heitmann T."/>
            <person name="Klindworth A."/>
            <person name="Klockow C."/>
            <person name="Richter M."/>
            <person name="Achstetter T."/>
            <person name="Glockner F.O."/>
            <person name="Harder J."/>
        </authorList>
    </citation>
    <scope>NUCLEOTIDE SEQUENCE [LARGE SCALE GENOMIC DNA]</scope>
    <source>
        <strain evidence="5 6">SWK14</strain>
    </source>
</reference>
<evidence type="ECO:0000313" key="5">
    <source>
        <dbReference type="EMBL" id="ELP32633.1"/>
    </source>
</evidence>
<accession>L7CF45</accession>
<feature type="transmembrane region" description="Helical" evidence="3">
    <location>
        <begin position="67"/>
        <end position="92"/>
    </location>
</feature>
<comment type="caution">
    <text evidence="5">The sequence shown here is derived from an EMBL/GenBank/DDBJ whole genome shotgun (WGS) entry which is preliminary data.</text>
</comment>
<dbReference type="EMBL" id="AMWG01000098">
    <property type="protein sequence ID" value="ELP32633.1"/>
    <property type="molecule type" value="Genomic_DNA"/>
</dbReference>
<dbReference type="InterPro" id="IPR050393">
    <property type="entry name" value="MFP_Efflux_Pump"/>
</dbReference>
<evidence type="ECO:0000256" key="2">
    <source>
        <dbReference type="SAM" id="MobiDB-lite"/>
    </source>
</evidence>
<dbReference type="InterPro" id="IPR058625">
    <property type="entry name" value="MdtA-like_BSH"/>
</dbReference>
<dbReference type="SUPFAM" id="SSF111369">
    <property type="entry name" value="HlyD-like secretion proteins"/>
    <property type="match status" value="1"/>
</dbReference>
<feature type="compositionally biased region" description="Low complexity" evidence="2">
    <location>
        <begin position="22"/>
        <end position="41"/>
    </location>
</feature>
<protein>
    <submittedName>
        <fullName evidence="5">RND family efflux transporter MFP subunit</fullName>
    </submittedName>
</protein>